<dbReference type="RefSeq" id="WP_073330895.1">
    <property type="nucleotide sequence ID" value="NZ_FQYO01000004.1"/>
</dbReference>
<dbReference type="CDD" id="cd02541">
    <property type="entry name" value="UGPase_prokaryotic"/>
    <property type="match status" value="1"/>
</dbReference>
<dbReference type="OrthoDB" id="9803306at2"/>
<keyword evidence="4" id="KW-0808">Transferase</keyword>
<dbReference type="PANTHER" id="PTHR43197">
    <property type="entry name" value="UTP--GLUCOSE-1-PHOSPHATE URIDYLYLTRANSFERASE"/>
    <property type="match status" value="1"/>
</dbReference>
<dbReference type="Gene3D" id="3.90.550.10">
    <property type="entry name" value="Spore Coat Polysaccharide Biosynthesis Protein SpsA, Chain A"/>
    <property type="match status" value="1"/>
</dbReference>
<protein>
    <recommendedName>
        <fullName evidence="3">UTP--glucose-1-phosphate uridylyltransferase</fullName>
        <ecNumber evidence="2">2.7.7.9</ecNumber>
    </recommendedName>
    <alternativeName>
        <fullName evidence="6">Alpha-D-glucosyl-1-phosphate uridylyltransferase</fullName>
    </alternativeName>
    <alternativeName>
        <fullName evidence="7">UDP-glucose pyrophosphorylase</fullName>
    </alternativeName>
    <alternativeName>
        <fullName evidence="8">Uridine diphosphoglucose pyrophosphorylase</fullName>
    </alternativeName>
</protein>
<dbReference type="GO" id="GO:0006011">
    <property type="term" value="P:UDP-alpha-D-glucose metabolic process"/>
    <property type="evidence" value="ECO:0007669"/>
    <property type="project" value="InterPro"/>
</dbReference>
<feature type="domain" description="Nucleotidyl transferase" evidence="10">
    <location>
        <begin position="12"/>
        <end position="275"/>
    </location>
</feature>
<comment type="similarity">
    <text evidence="1">Belongs to the UDPGP type 2 family.</text>
</comment>
<dbReference type="AlphaFoldDB" id="A0A1M6FST8"/>
<dbReference type="GO" id="GO:0003983">
    <property type="term" value="F:UTP:glucose-1-phosphate uridylyltransferase activity"/>
    <property type="evidence" value="ECO:0007669"/>
    <property type="project" value="UniProtKB-EC"/>
</dbReference>
<evidence type="ECO:0000256" key="1">
    <source>
        <dbReference type="ARBA" id="ARBA00006890"/>
    </source>
</evidence>
<name>A0A1M6FST8_9RHOB</name>
<accession>A0A1M6FST8</accession>
<dbReference type="PANTHER" id="PTHR43197:SF1">
    <property type="entry name" value="UTP--GLUCOSE-1-PHOSPHATE URIDYLYLTRANSFERASE"/>
    <property type="match status" value="1"/>
</dbReference>
<reference evidence="11 12" key="1">
    <citation type="submission" date="2016-11" db="EMBL/GenBank/DDBJ databases">
        <authorList>
            <person name="Jaros S."/>
            <person name="Januszkiewicz K."/>
            <person name="Wedrychowicz H."/>
        </authorList>
    </citation>
    <scope>NUCLEOTIDE SEQUENCE [LARGE SCALE GENOMIC DNA]</scope>
    <source>
        <strain evidence="11 12">DSM 100565</strain>
    </source>
</reference>
<evidence type="ECO:0000256" key="7">
    <source>
        <dbReference type="ARBA" id="ARBA00031959"/>
    </source>
</evidence>
<dbReference type="EC" id="2.7.7.9" evidence="2"/>
<evidence type="ECO:0000259" key="10">
    <source>
        <dbReference type="Pfam" id="PF00483"/>
    </source>
</evidence>
<comment type="catalytic activity">
    <reaction evidence="9">
        <text>alpha-D-glucose 1-phosphate + UTP + H(+) = UDP-alpha-D-glucose + diphosphate</text>
        <dbReference type="Rhea" id="RHEA:19889"/>
        <dbReference type="ChEBI" id="CHEBI:15378"/>
        <dbReference type="ChEBI" id="CHEBI:33019"/>
        <dbReference type="ChEBI" id="CHEBI:46398"/>
        <dbReference type="ChEBI" id="CHEBI:58601"/>
        <dbReference type="ChEBI" id="CHEBI:58885"/>
        <dbReference type="EC" id="2.7.7.9"/>
    </reaction>
</comment>
<dbReference type="SUPFAM" id="SSF53448">
    <property type="entry name" value="Nucleotide-diphospho-sugar transferases"/>
    <property type="match status" value="1"/>
</dbReference>
<proteinExistence type="inferred from homology"/>
<keyword evidence="5" id="KW-0548">Nucleotidyltransferase</keyword>
<keyword evidence="12" id="KW-1185">Reference proteome</keyword>
<gene>
    <name evidence="11" type="ORF">SAMN05444417_2480</name>
</gene>
<evidence type="ECO:0000256" key="8">
    <source>
        <dbReference type="ARBA" id="ARBA00032341"/>
    </source>
</evidence>
<dbReference type="EMBL" id="FQYO01000004">
    <property type="protein sequence ID" value="SHJ00723.1"/>
    <property type="molecule type" value="Genomic_DNA"/>
</dbReference>
<dbReference type="STRING" id="1447782.SAMN05444417_2480"/>
<evidence type="ECO:0000313" key="12">
    <source>
        <dbReference type="Proteomes" id="UP000184292"/>
    </source>
</evidence>
<dbReference type="Proteomes" id="UP000184292">
    <property type="component" value="Unassembled WGS sequence"/>
</dbReference>
<evidence type="ECO:0000256" key="2">
    <source>
        <dbReference type="ARBA" id="ARBA00012415"/>
    </source>
</evidence>
<dbReference type="InterPro" id="IPR005771">
    <property type="entry name" value="GalU_uridylyltTrfase_bac/arc"/>
</dbReference>
<evidence type="ECO:0000256" key="3">
    <source>
        <dbReference type="ARBA" id="ARBA00019048"/>
    </source>
</evidence>
<organism evidence="11 12">
    <name type="scientific">Wenxinia saemankumensis</name>
    <dbReference type="NCBI Taxonomy" id="1447782"/>
    <lineage>
        <taxon>Bacteria</taxon>
        <taxon>Pseudomonadati</taxon>
        <taxon>Pseudomonadota</taxon>
        <taxon>Alphaproteobacteria</taxon>
        <taxon>Rhodobacterales</taxon>
        <taxon>Roseobacteraceae</taxon>
        <taxon>Wenxinia</taxon>
    </lineage>
</organism>
<sequence>MPQRVTKAVFPVAGMGTRFLPATKSVPKEIMTLVDRPLIQYAIDEARAAGITEFIFVTSRGKSALEDYFDSAPELQSKLERDGKKDLLKVLETTNMADGAIAYIRQHRALGLGHAVHCAARLVGDEPFAVILPDDVIAADKPCLAQMVEAYEETGGCMVAAMEVPDDKISAYGVLDVEPEKGRLAGNKRLARVRGMVEKPPKGENPSNLAVIGRYILPGAVMRTLGDIDPSAGNEIQLTDAIARQIDTQSGVHSFTFEGDRYDCGSKSGFLEATVAFGLARPDLQAEFSAFVDGICAKRAAAKAG</sequence>
<dbReference type="InterPro" id="IPR029044">
    <property type="entry name" value="Nucleotide-diphossugar_trans"/>
</dbReference>
<dbReference type="InterPro" id="IPR005835">
    <property type="entry name" value="NTP_transferase_dom"/>
</dbReference>
<dbReference type="Pfam" id="PF00483">
    <property type="entry name" value="NTP_transferase"/>
    <property type="match status" value="1"/>
</dbReference>
<evidence type="ECO:0000313" key="11">
    <source>
        <dbReference type="EMBL" id="SHJ00723.1"/>
    </source>
</evidence>
<evidence type="ECO:0000256" key="4">
    <source>
        <dbReference type="ARBA" id="ARBA00022679"/>
    </source>
</evidence>
<evidence type="ECO:0000256" key="5">
    <source>
        <dbReference type="ARBA" id="ARBA00022695"/>
    </source>
</evidence>
<evidence type="ECO:0000256" key="6">
    <source>
        <dbReference type="ARBA" id="ARBA00031455"/>
    </source>
</evidence>
<evidence type="ECO:0000256" key="9">
    <source>
        <dbReference type="ARBA" id="ARBA00048128"/>
    </source>
</evidence>